<dbReference type="InterPro" id="IPR000210">
    <property type="entry name" value="BTB/POZ_dom"/>
</dbReference>
<dbReference type="STRING" id="307972.A0A2G8KWU4"/>
<dbReference type="InterPro" id="IPR017096">
    <property type="entry name" value="BTB-kelch_protein"/>
</dbReference>
<dbReference type="SMART" id="SM00612">
    <property type="entry name" value="Kelch"/>
    <property type="match status" value="4"/>
</dbReference>
<dbReference type="InterPro" id="IPR006652">
    <property type="entry name" value="Kelch_1"/>
</dbReference>
<dbReference type="SMART" id="SM00875">
    <property type="entry name" value="BACK"/>
    <property type="match status" value="1"/>
</dbReference>
<dbReference type="FunFam" id="1.25.40.420:FF:000001">
    <property type="entry name" value="Kelch-like family member 12"/>
    <property type="match status" value="1"/>
</dbReference>
<dbReference type="InterPro" id="IPR015915">
    <property type="entry name" value="Kelch-typ_b-propeller"/>
</dbReference>
<dbReference type="Gene3D" id="3.30.710.10">
    <property type="entry name" value="Potassium Channel Kv1.1, Chain A"/>
    <property type="match status" value="1"/>
</dbReference>
<dbReference type="InterPro" id="IPR011333">
    <property type="entry name" value="SKP1/BTB/POZ_sf"/>
</dbReference>
<protein>
    <submittedName>
        <fullName evidence="4">Putative kelch-like protein 5</fullName>
    </submittedName>
</protein>
<feature type="domain" description="BTB" evidence="3">
    <location>
        <begin position="33"/>
        <end position="100"/>
    </location>
</feature>
<feature type="non-terminal residue" evidence="4">
    <location>
        <position position="493"/>
    </location>
</feature>
<dbReference type="CDD" id="cd18234">
    <property type="entry name" value="BTB_POZ_KLHL1-like"/>
    <property type="match status" value="1"/>
</dbReference>
<dbReference type="Gene3D" id="1.25.40.420">
    <property type="match status" value="1"/>
</dbReference>
<dbReference type="Gene3D" id="2.120.10.80">
    <property type="entry name" value="Kelch-type beta propeller"/>
    <property type="match status" value="1"/>
</dbReference>
<keyword evidence="5" id="KW-1185">Reference proteome</keyword>
<dbReference type="PRINTS" id="PR00501">
    <property type="entry name" value="KELCHREPEAT"/>
</dbReference>
<keyword evidence="2" id="KW-0677">Repeat</keyword>
<dbReference type="Pfam" id="PF07707">
    <property type="entry name" value="BACK"/>
    <property type="match status" value="1"/>
</dbReference>
<dbReference type="EMBL" id="MRZV01000327">
    <property type="protein sequence ID" value="PIK52486.1"/>
    <property type="molecule type" value="Genomic_DNA"/>
</dbReference>
<dbReference type="Pfam" id="PF00651">
    <property type="entry name" value="BTB"/>
    <property type="match status" value="1"/>
</dbReference>
<dbReference type="Proteomes" id="UP000230750">
    <property type="component" value="Unassembled WGS sequence"/>
</dbReference>
<dbReference type="AlphaFoldDB" id="A0A2G8KWU4"/>
<evidence type="ECO:0000256" key="2">
    <source>
        <dbReference type="ARBA" id="ARBA00022737"/>
    </source>
</evidence>
<dbReference type="PIRSF" id="PIRSF037037">
    <property type="entry name" value="Kelch-like_protein_gigaxonin"/>
    <property type="match status" value="1"/>
</dbReference>
<dbReference type="SUPFAM" id="SSF54695">
    <property type="entry name" value="POZ domain"/>
    <property type="match status" value="1"/>
</dbReference>
<organism evidence="4 5">
    <name type="scientific">Stichopus japonicus</name>
    <name type="common">Sea cucumber</name>
    <dbReference type="NCBI Taxonomy" id="307972"/>
    <lineage>
        <taxon>Eukaryota</taxon>
        <taxon>Metazoa</taxon>
        <taxon>Echinodermata</taxon>
        <taxon>Eleutherozoa</taxon>
        <taxon>Echinozoa</taxon>
        <taxon>Holothuroidea</taxon>
        <taxon>Aspidochirotacea</taxon>
        <taxon>Aspidochirotida</taxon>
        <taxon>Stichopodidae</taxon>
        <taxon>Apostichopus</taxon>
    </lineage>
</organism>
<dbReference type="Pfam" id="PF01344">
    <property type="entry name" value="Kelch_1"/>
    <property type="match status" value="5"/>
</dbReference>
<reference evidence="4 5" key="1">
    <citation type="journal article" date="2017" name="PLoS Biol.">
        <title>The sea cucumber genome provides insights into morphological evolution and visceral regeneration.</title>
        <authorList>
            <person name="Zhang X."/>
            <person name="Sun L."/>
            <person name="Yuan J."/>
            <person name="Sun Y."/>
            <person name="Gao Y."/>
            <person name="Zhang L."/>
            <person name="Li S."/>
            <person name="Dai H."/>
            <person name="Hamel J.F."/>
            <person name="Liu C."/>
            <person name="Yu Y."/>
            <person name="Liu S."/>
            <person name="Lin W."/>
            <person name="Guo K."/>
            <person name="Jin S."/>
            <person name="Xu P."/>
            <person name="Storey K.B."/>
            <person name="Huan P."/>
            <person name="Zhang T."/>
            <person name="Zhou Y."/>
            <person name="Zhang J."/>
            <person name="Lin C."/>
            <person name="Li X."/>
            <person name="Xing L."/>
            <person name="Huo D."/>
            <person name="Sun M."/>
            <person name="Wang L."/>
            <person name="Mercier A."/>
            <person name="Li F."/>
            <person name="Yang H."/>
            <person name="Xiang J."/>
        </authorList>
    </citation>
    <scope>NUCLEOTIDE SEQUENCE [LARGE SCALE GENOMIC DNA]</scope>
    <source>
        <strain evidence="4">Shaxun</strain>
        <tissue evidence="4">Muscle</tissue>
    </source>
</reference>
<proteinExistence type="predicted"/>
<dbReference type="PANTHER" id="PTHR24412:SF74">
    <property type="entry name" value="KELCH-LIKE PROTEIN 4"/>
    <property type="match status" value="1"/>
</dbReference>
<name>A0A2G8KWU4_STIJA</name>
<dbReference type="InterPro" id="IPR011705">
    <property type="entry name" value="BACK"/>
</dbReference>
<evidence type="ECO:0000313" key="5">
    <source>
        <dbReference type="Proteomes" id="UP000230750"/>
    </source>
</evidence>
<dbReference type="PROSITE" id="PS50097">
    <property type="entry name" value="BTB"/>
    <property type="match status" value="1"/>
</dbReference>
<accession>A0A2G8KWU4</accession>
<evidence type="ECO:0000313" key="4">
    <source>
        <dbReference type="EMBL" id="PIK52486.1"/>
    </source>
</evidence>
<dbReference type="SMART" id="SM00225">
    <property type="entry name" value="BTB"/>
    <property type="match status" value="1"/>
</dbReference>
<dbReference type="CDD" id="cd18444">
    <property type="entry name" value="BACK_KLHL1_like"/>
    <property type="match status" value="1"/>
</dbReference>
<evidence type="ECO:0000259" key="3">
    <source>
        <dbReference type="PROSITE" id="PS50097"/>
    </source>
</evidence>
<gene>
    <name evidence="4" type="ORF">BSL78_10644</name>
</gene>
<dbReference type="SUPFAM" id="SSF117281">
    <property type="entry name" value="Kelch motif"/>
    <property type="match status" value="1"/>
</dbReference>
<comment type="caution">
    <text evidence="4">The sequence shown here is derived from an EMBL/GenBank/DDBJ whole genome shotgun (WGS) entry which is preliminary data.</text>
</comment>
<evidence type="ECO:0000256" key="1">
    <source>
        <dbReference type="ARBA" id="ARBA00022441"/>
    </source>
</evidence>
<keyword evidence="1" id="KW-0880">Kelch repeat</keyword>
<dbReference type="PANTHER" id="PTHR24412">
    <property type="entry name" value="KELCH PROTEIN"/>
    <property type="match status" value="1"/>
</dbReference>
<dbReference type="OrthoDB" id="45365at2759"/>
<sequence>METTKDGEIFKAPNHAERTLGKIQTYLQKQLLIDVILRAGNVRIESHRVILSAVSDYFAAMFTSNVQEANEMEVVLHGIDPQSLRDCIQYIYTGMITLSESTVEKLLATASILQLSEVVMACCTYLVKQLHPSNCLGIRSFADQQGCLDLLRAAHTYTMEHFVMVTQNQEFLMLHSDDVRHLLASDDLNVPSEETVYHALLAWAKNDLVHRKKDLSQLLAEIRLPLLSPQFLSDTVDSESLIKENTRCQRLVMEAMKYHLLPERRPQLQNTRTKPRKSTVGDLFIVGGMDNPKGATVVEKFDLRTSSWSSVTHMKSRRLQFGAVAIEGRILLVGGRDGLKTLNSVESFHPKSKTWSMLPPMNTHRHGLGVAVLEGPVYAVGGHDGWSYLATVERYDPINQQWDFVPQMSSPRSTMGVAVLQNKLYAVGGRDGSACLRTVELYDPHINRWSLCAPMSKRRGGLGVIACGGCLYAIGGHDTPASQEASRQLSSVE</sequence>